<evidence type="ECO:0000313" key="2">
    <source>
        <dbReference type="Proteomes" id="UP000774326"/>
    </source>
</evidence>
<comment type="caution">
    <text evidence="1">The sequence shown here is derived from an EMBL/GenBank/DDBJ whole genome shotgun (WGS) entry which is preliminary data.</text>
</comment>
<dbReference type="Proteomes" id="UP000774326">
    <property type="component" value="Unassembled WGS sequence"/>
</dbReference>
<sequence>MSSFKNVVSSMSIWTSNLACSLNWAAALTEASLAKATSTSRTRTVTLCSNRDKTPSSIKPSKTGLYDSGLLEISFNWAWASAKMSSKISSLVDRILNLVLLAMVDLEIC</sequence>
<proteinExistence type="predicted"/>
<accession>A0A9P8TQV0</accession>
<dbReference type="AlphaFoldDB" id="A0A9P8TQV0"/>
<evidence type="ECO:0000313" key="1">
    <source>
        <dbReference type="EMBL" id="KAH3688578.1"/>
    </source>
</evidence>
<protein>
    <submittedName>
        <fullName evidence="1">Uncharacterized protein</fullName>
    </submittedName>
</protein>
<organism evidence="1 2">
    <name type="scientific">Wickerhamomyces pijperi</name>
    <name type="common">Yeast</name>
    <name type="synonym">Pichia pijperi</name>
    <dbReference type="NCBI Taxonomy" id="599730"/>
    <lineage>
        <taxon>Eukaryota</taxon>
        <taxon>Fungi</taxon>
        <taxon>Dikarya</taxon>
        <taxon>Ascomycota</taxon>
        <taxon>Saccharomycotina</taxon>
        <taxon>Saccharomycetes</taxon>
        <taxon>Phaffomycetales</taxon>
        <taxon>Wickerhamomycetaceae</taxon>
        <taxon>Wickerhamomyces</taxon>
    </lineage>
</organism>
<name>A0A9P8TQV0_WICPI</name>
<dbReference type="EMBL" id="JAEUBG010000269">
    <property type="protein sequence ID" value="KAH3688578.1"/>
    <property type="molecule type" value="Genomic_DNA"/>
</dbReference>
<keyword evidence="2" id="KW-1185">Reference proteome</keyword>
<gene>
    <name evidence="1" type="ORF">WICPIJ_000422</name>
</gene>
<reference evidence="1" key="2">
    <citation type="submission" date="2021-01" db="EMBL/GenBank/DDBJ databases">
        <authorList>
            <person name="Schikora-Tamarit M.A."/>
        </authorList>
    </citation>
    <scope>NUCLEOTIDE SEQUENCE</scope>
    <source>
        <strain evidence="1">CBS2887</strain>
    </source>
</reference>
<reference evidence="1" key="1">
    <citation type="journal article" date="2021" name="Open Biol.">
        <title>Shared evolutionary footprints suggest mitochondrial oxidative damage underlies multiple complex I losses in fungi.</title>
        <authorList>
            <person name="Schikora-Tamarit M.A."/>
            <person name="Marcet-Houben M."/>
            <person name="Nosek J."/>
            <person name="Gabaldon T."/>
        </authorList>
    </citation>
    <scope>NUCLEOTIDE SEQUENCE</scope>
    <source>
        <strain evidence="1">CBS2887</strain>
    </source>
</reference>